<evidence type="ECO:0000313" key="2">
    <source>
        <dbReference type="Proteomes" id="UP001521184"/>
    </source>
</evidence>
<proteinExistence type="predicted"/>
<comment type="caution">
    <text evidence="1">The sequence shown here is derived from an EMBL/GenBank/DDBJ whole genome shotgun (WGS) entry which is preliminary data.</text>
</comment>
<evidence type="ECO:0000313" key="1">
    <source>
        <dbReference type="EMBL" id="KAL1645824.1"/>
    </source>
</evidence>
<protein>
    <submittedName>
        <fullName evidence="1">Uncharacterized protein</fullName>
    </submittedName>
</protein>
<dbReference type="EMBL" id="JAKEKT020000018">
    <property type="protein sequence ID" value="KAL1645824.1"/>
    <property type="molecule type" value="Genomic_DNA"/>
</dbReference>
<gene>
    <name evidence="1" type="ORF">SLS58_003708</name>
</gene>
<keyword evidence="2" id="KW-1185">Reference proteome</keyword>
<reference evidence="1 2" key="1">
    <citation type="journal article" date="2023" name="Plant Dis.">
        <title>First Report of Diplodia intermedia Causing Canker and Dieback Diseases on Apple Trees in Canada.</title>
        <authorList>
            <person name="Ellouze W."/>
            <person name="Ilyukhin E."/>
            <person name="Sulman M."/>
            <person name="Ali S."/>
        </authorList>
    </citation>
    <scope>NUCLEOTIDE SEQUENCE [LARGE SCALE GENOMIC DNA]</scope>
    <source>
        <strain evidence="1 2">M45-28</strain>
    </source>
</reference>
<sequence>MPAGNMLFQERILTSGLFEQADYELKKSPLAKLDHYHHHFNLEFDTSHASRRDIQVDINMESTVVFLNPACHHDSHNLHEQYLFSTINFKADFFFDNSQNHNSDFFNVDNYCLHTTYIHNVYCIKPDFITPRLIQVYFANVHINLYFCFDDIFFDINYIESATTDIFSELSFIFDKILYNLALDILILDKHNLHTSYTYKCHSPSLEYFGPALVQKHSISYFDLIIYRTSSYDFEHIAYPSSNHSPGHSLYLRSYDSFYHNTYYRSCRTLYRRPYHESNNTSNNNTFYNIHSLYESFHVRSLNKHTIYDGPFNESAFNAPSDAPTTSNNFDAAYRFDFTAITNSAFSYIVSKQPFSK</sequence>
<dbReference type="Proteomes" id="UP001521184">
    <property type="component" value="Unassembled WGS sequence"/>
</dbReference>
<organism evidence="1 2">
    <name type="scientific">Diplodia intermedia</name>
    <dbReference type="NCBI Taxonomy" id="856260"/>
    <lineage>
        <taxon>Eukaryota</taxon>
        <taxon>Fungi</taxon>
        <taxon>Dikarya</taxon>
        <taxon>Ascomycota</taxon>
        <taxon>Pezizomycotina</taxon>
        <taxon>Dothideomycetes</taxon>
        <taxon>Dothideomycetes incertae sedis</taxon>
        <taxon>Botryosphaeriales</taxon>
        <taxon>Botryosphaeriaceae</taxon>
        <taxon>Diplodia</taxon>
    </lineage>
</organism>
<accession>A0ABR3TWK9</accession>
<name>A0ABR3TWK9_9PEZI</name>